<dbReference type="PANTHER" id="PTHR10504:SF84">
    <property type="entry name" value="BACTERICIDAL PERMEABILITY-INCREASING PROTEIN"/>
    <property type="match status" value="1"/>
</dbReference>
<evidence type="ECO:0000256" key="1">
    <source>
        <dbReference type="ARBA" id="ARBA00004613"/>
    </source>
</evidence>
<name>A0A2I4CM30_AUSLI</name>
<dbReference type="AlphaFoldDB" id="A0A2I4CM30"/>
<dbReference type="GO" id="GO:0005615">
    <property type="term" value="C:extracellular space"/>
    <property type="evidence" value="ECO:0007669"/>
    <property type="project" value="UniProtKB-UniRule"/>
</dbReference>
<keyword evidence="13 14" id="KW-0732">Signal</keyword>
<dbReference type="Proteomes" id="UP000192220">
    <property type="component" value="Unplaced"/>
</dbReference>
<keyword evidence="9 12" id="KW-1015">Disulfide bond</keyword>
<dbReference type="STRING" id="52670.A0A2I4CM30"/>
<evidence type="ECO:0000256" key="5">
    <source>
        <dbReference type="ARBA" id="ARBA00022529"/>
    </source>
</evidence>
<evidence type="ECO:0000256" key="12">
    <source>
        <dbReference type="PIRSR" id="PIRSR002417-50"/>
    </source>
</evidence>
<feature type="disulfide bond" evidence="12">
    <location>
        <begin position="152"/>
        <end position="191"/>
    </location>
</feature>
<keyword evidence="5 13" id="KW-0929">Antimicrobial</keyword>
<comment type="subunit">
    <text evidence="11 13">Monomer. Homodimer; disulfide-linked.</text>
</comment>
<evidence type="ECO:0000256" key="8">
    <source>
        <dbReference type="ARBA" id="ARBA00023022"/>
    </source>
</evidence>
<dbReference type="InterPro" id="IPR017943">
    <property type="entry name" value="Bactericidal_perm-incr_a/b_dom"/>
</dbReference>
<keyword evidence="4 13" id="KW-0964">Secreted</keyword>
<dbReference type="InterPro" id="IPR017942">
    <property type="entry name" value="Lipid-bd_serum_glycop_N"/>
</dbReference>
<evidence type="ECO:0000256" key="10">
    <source>
        <dbReference type="ARBA" id="ARBA00023180"/>
    </source>
</evidence>
<dbReference type="KEGG" id="alim:106530044"/>
<feature type="signal peptide" evidence="14">
    <location>
        <begin position="1"/>
        <end position="19"/>
    </location>
</feature>
<dbReference type="GO" id="GO:0045087">
    <property type="term" value="P:innate immune response"/>
    <property type="evidence" value="ECO:0007669"/>
    <property type="project" value="UniProtKB-UniRule"/>
</dbReference>
<feature type="domain" description="Lipid-binding serum glycoprotein N-terminal" evidence="15">
    <location>
        <begin position="27"/>
        <end position="248"/>
    </location>
</feature>
<keyword evidence="17" id="KW-1185">Reference proteome</keyword>
<evidence type="ECO:0000313" key="17">
    <source>
        <dbReference type="Proteomes" id="UP000192220"/>
    </source>
</evidence>
<protein>
    <recommendedName>
        <fullName evidence="3 13">Bactericidal permeability-increasing protein</fullName>
        <shortName evidence="13">BPI</shortName>
    </recommendedName>
</protein>
<keyword evidence="7 13" id="KW-0391">Immunity</keyword>
<dbReference type="RefSeq" id="XP_013881055.1">
    <property type="nucleotide sequence ID" value="XM_014025601.1"/>
</dbReference>
<dbReference type="GO" id="GO:0050829">
    <property type="term" value="P:defense response to Gram-negative bacterium"/>
    <property type="evidence" value="ECO:0007669"/>
    <property type="project" value="UniProtKB-UniRule"/>
</dbReference>
<comment type="domain">
    <text evidence="13">The N- and C-terminal barrels adopt an identical fold despite having only 13% of conserved residues.</text>
</comment>
<gene>
    <name evidence="18" type="primary">LOC106530044</name>
</gene>
<organism evidence="17 18">
    <name type="scientific">Austrofundulus limnaeus</name>
    <name type="common">Annual killifish</name>
    <dbReference type="NCBI Taxonomy" id="52670"/>
    <lineage>
        <taxon>Eukaryota</taxon>
        <taxon>Metazoa</taxon>
        <taxon>Chordata</taxon>
        <taxon>Craniata</taxon>
        <taxon>Vertebrata</taxon>
        <taxon>Euteleostomi</taxon>
        <taxon>Actinopterygii</taxon>
        <taxon>Neopterygii</taxon>
        <taxon>Teleostei</taxon>
        <taxon>Neoteleostei</taxon>
        <taxon>Acanthomorphata</taxon>
        <taxon>Ovalentaria</taxon>
        <taxon>Atherinomorphae</taxon>
        <taxon>Cyprinodontiformes</taxon>
        <taxon>Rivulidae</taxon>
        <taxon>Austrofundulus</taxon>
    </lineage>
</organism>
<evidence type="ECO:0000256" key="13">
    <source>
        <dbReference type="RuleBase" id="RU369039"/>
    </source>
</evidence>
<dbReference type="OrthoDB" id="10255543at2759"/>
<dbReference type="SMART" id="SM00329">
    <property type="entry name" value="BPI2"/>
    <property type="match status" value="1"/>
</dbReference>
<feature type="domain" description="Lipid-binding serum glycoprotein C-terminal" evidence="16">
    <location>
        <begin position="263"/>
        <end position="466"/>
    </location>
</feature>
<evidence type="ECO:0000256" key="11">
    <source>
        <dbReference type="ARBA" id="ARBA00025943"/>
    </source>
</evidence>
<comment type="function">
    <text evidence="13">The cytotoxic action of BPI is limited to many species of Gram-negative bacteria; this specificity may be explained by a strong affinity of the very basic N-terminal half for the negatively charged lipopolysaccharides that are unique to the Gram-negative bacterial outer envelope.</text>
</comment>
<evidence type="ECO:0000256" key="4">
    <source>
        <dbReference type="ARBA" id="ARBA00022525"/>
    </source>
</evidence>
<dbReference type="GeneID" id="106530044"/>
<evidence type="ECO:0000256" key="6">
    <source>
        <dbReference type="ARBA" id="ARBA00022588"/>
    </source>
</evidence>
<dbReference type="FunFam" id="3.15.20.10:FF:000001">
    <property type="entry name" value="Phospholipid transfer protein"/>
    <property type="match status" value="1"/>
</dbReference>
<keyword evidence="10 13" id="KW-0325">Glycoprotein</keyword>
<dbReference type="InterPro" id="IPR001124">
    <property type="entry name" value="Lipid-bd_serum_glycop_C"/>
</dbReference>
<dbReference type="InterPro" id="IPR032942">
    <property type="entry name" value="BPI/LBP/Plunc"/>
</dbReference>
<dbReference type="GO" id="GO:0008289">
    <property type="term" value="F:lipid binding"/>
    <property type="evidence" value="ECO:0007669"/>
    <property type="project" value="InterPro"/>
</dbReference>
<evidence type="ECO:0000256" key="2">
    <source>
        <dbReference type="ARBA" id="ARBA00007292"/>
    </source>
</evidence>
<evidence type="ECO:0000256" key="14">
    <source>
        <dbReference type="SAM" id="SignalP"/>
    </source>
</evidence>
<dbReference type="FunFam" id="3.15.10.10:FF:000001">
    <property type="entry name" value="phospholipid transfer protein-like"/>
    <property type="match status" value="1"/>
</dbReference>
<keyword evidence="6 13" id="KW-0399">Innate immunity</keyword>
<dbReference type="CDD" id="cd00025">
    <property type="entry name" value="BPI1"/>
    <property type="match status" value="1"/>
</dbReference>
<keyword evidence="8 13" id="KW-0044">Antibiotic</keyword>
<comment type="subcellular location">
    <subcellularLocation>
        <location evidence="1 13">Secreted</location>
    </subcellularLocation>
</comment>
<evidence type="ECO:0000256" key="3">
    <source>
        <dbReference type="ARBA" id="ARBA00017827"/>
    </source>
</evidence>
<evidence type="ECO:0000256" key="9">
    <source>
        <dbReference type="ARBA" id="ARBA00023157"/>
    </source>
</evidence>
<comment type="domain">
    <text evidence="13">The N-terminal region may be exposed to the interior of the granule, whereas the C-terminal portion may be embedded in the membrane. During phagocytosis and degranulation, proteases may be released and activated and cleave BPI at the junction of the N- and C-terminal portions of the molecule, providing controlled release of the N-terminal antibacterial fragment when bacteria are ingested.</text>
</comment>
<evidence type="ECO:0000259" key="16">
    <source>
        <dbReference type="SMART" id="SM00329"/>
    </source>
</evidence>
<dbReference type="Pfam" id="PF02886">
    <property type="entry name" value="LBP_BPI_CETP_C"/>
    <property type="match status" value="1"/>
</dbReference>
<dbReference type="PIRSF" id="PIRSF002417">
    <property type="entry name" value="Lipid_binding_protein"/>
    <property type="match status" value="1"/>
</dbReference>
<proteinExistence type="inferred from homology"/>
<comment type="similarity">
    <text evidence="2">Belongs to the BPI/LBP/Plunc superfamily. BPI/LBP family.</text>
</comment>
<dbReference type="InterPro" id="IPR030675">
    <property type="entry name" value="BPI/LBP"/>
</dbReference>
<accession>A0A2I4CM30</accession>
<dbReference type="Gene3D" id="3.15.10.10">
    <property type="entry name" value="Bactericidal permeability-increasing protein, domain 1"/>
    <property type="match status" value="1"/>
</dbReference>
<dbReference type="InParanoid" id="A0A2I4CM30"/>
<dbReference type="SUPFAM" id="SSF55394">
    <property type="entry name" value="Bactericidal permeability-increasing protein, BPI"/>
    <property type="match status" value="2"/>
</dbReference>
<reference evidence="18" key="1">
    <citation type="submission" date="2025-08" db="UniProtKB">
        <authorList>
            <consortium name="RefSeq"/>
        </authorList>
    </citation>
    <scope>IDENTIFICATION</scope>
    <source>
        <strain evidence="18">Quisiro</strain>
        <tissue evidence="18">Liver</tissue>
    </source>
</reference>
<dbReference type="SMART" id="SM00328">
    <property type="entry name" value="BPI1"/>
    <property type="match status" value="1"/>
</dbReference>
<evidence type="ECO:0000313" key="18">
    <source>
        <dbReference type="RefSeq" id="XP_013881055.1"/>
    </source>
</evidence>
<dbReference type="Pfam" id="PF01273">
    <property type="entry name" value="LBP_BPI_CETP"/>
    <property type="match status" value="1"/>
</dbReference>
<evidence type="ECO:0000259" key="15">
    <source>
        <dbReference type="SMART" id="SM00328"/>
    </source>
</evidence>
<sequence>MILSWCLFILALTSSTTLSTNPGVEVRLTNKGLDYGRQLGIAYVQQELRNVKIPDFSGTERVVVGKVKYCLSKIHVVNVGLPRSAIDLVPGSGVKLTIGDAFISMQGNWKIKYLVLKDSGSFDLNVNGLTITTSIAVRSDETGRPTVSVTSCAASVGSAKIKFHGGASWLYDLFTRFIDKALRDALQKQICPLVTKAVEALVPQLKTLNVLAKVDKYAEIEYSMVSSPAVSTSSIDLSLKGEFYNIGKHQEPPFSPTALSLPPQTDNMLYIALSAFTFNSAAFVYNNAKVLSIYITDDMVPKSSPFRLNTKTFGALIPQIAKQFPGLMIKLLLKTEENPQINFKPKNATLQTNATITAYAIQLNGTLSPLFVLNVESSISTQVFVVGMKIAGSLSLNKMKLSLGTSYVGQFEVSTIDHIFQMVLKVVAIPIANVYLAEGYPLPALGKMQFVNPQLQILKDSILLSTDVQFTG</sequence>
<feature type="chain" id="PRO_5014113155" description="Bactericidal permeability-increasing protein" evidence="14">
    <location>
        <begin position="20"/>
        <end position="472"/>
    </location>
</feature>
<dbReference type="Gene3D" id="3.15.20.10">
    <property type="entry name" value="Bactericidal permeability-increasing protein, domain 2"/>
    <property type="match status" value="1"/>
</dbReference>
<dbReference type="PANTHER" id="PTHR10504">
    <property type="entry name" value="BACTERICIDAL PERMEABILITY-INCREASING BPI PROTEIN-RELATED"/>
    <property type="match status" value="1"/>
</dbReference>
<evidence type="ECO:0000256" key="7">
    <source>
        <dbReference type="ARBA" id="ARBA00022859"/>
    </source>
</evidence>